<reference evidence="2" key="2">
    <citation type="journal article" date="2010" name="Nature">
        <title>Comparative genomics reveals mobile pathogenicity chromosomes in Fusarium.</title>
        <authorList>
            <person name="Ma L.J."/>
            <person name="van der Does H.C."/>
            <person name="Borkovich K.A."/>
            <person name="Coleman J.J."/>
            <person name="Daboussi M.J."/>
            <person name="Di Pietro A."/>
            <person name="Dufresne M."/>
            <person name="Freitag M."/>
            <person name="Grabherr M."/>
            <person name="Henrissat B."/>
            <person name="Houterman P.M."/>
            <person name="Kang S."/>
            <person name="Shim W.B."/>
            <person name="Woloshuk C."/>
            <person name="Xie X."/>
            <person name="Xu J.R."/>
            <person name="Antoniw J."/>
            <person name="Baker S.E."/>
            <person name="Bluhm B.H."/>
            <person name="Breakspear A."/>
            <person name="Brown D.W."/>
            <person name="Butchko R.A."/>
            <person name="Chapman S."/>
            <person name="Coulson R."/>
            <person name="Coutinho P.M."/>
            <person name="Danchin E.G."/>
            <person name="Diener A."/>
            <person name="Gale L.R."/>
            <person name="Gardiner D.M."/>
            <person name="Goff S."/>
            <person name="Hammond-Kosack K.E."/>
            <person name="Hilburn K."/>
            <person name="Hua-Van A."/>
            <person name="Jonkers W."/>
            <person name="Kazan K."/>
            <person name="Kodira C.D."/>
            <person name="Koehrsen M."/>
            <person name="Kumar L."/>
            <person name="Lee Y.H."/>
            <person name="Li L."/>
            <person name="Manners J.M."/>
            <person name="Miranda-Saavedra D."/>
            <person name="Mukherjee M."/>
            <person name="Park G."/>
            <person name="Park J."/>
            <person name="Park S.Y."/>
            <person name="Proctor R.H."/>
            <person name="Regev A."/>
            <person name="Ruiz-Roldan M.C."/>
            <person name="Sain D."/>
            <person name="Sakthikumar S."/>
            <person name="Sykes S."/>
            <person name="Schwartz D.C."/>
            <person name="Turgeon B.G."/>
            <person name="Wapinski I."/>
            <person name="Yoder O."/>
            <person name="Young S."/>
            <person name="Zeng Q."/>
            <person name="Zhou S."/>
            <person name="Galagan J."/>
            <person name="Cuomo C.A."/>
            <person name="Kistler H.C."/>
            <person name="Rep M."/>
        </authorList>
    </citation>
    <scope>NUCLEOTIDE SEQUENCE [LARGE SCALE GENOMIC DNA]</scope>
    <source>
        <strain evidence="2">4287</strain>
    </source>
</reference>
<dbReference type="KEGG" id="fox:FOXG_15490"/>
<dbReference type="RefSeq" id="XP_018255764.1">
    <property type="nucleotide sequence ID" value="XM_018395600.1"/>
</dbReference>
<name>A0A0J9W3W4_FUSO4</name>
<evidence type="ECO:0000313" key="2">
    <source>
        <dbReference type="EMBL" id="KNB17719.1"/>
    </source>
</evidence>
<evidence type="ECO:0000313" key="3">
    <source>
        <dbReference type="Proteomes" id="UP000009097"/>
    </source>
</evidence>
<dbReference type="EMBL" id="DS231723">
    <property type="protein sequence ID" value="KNB17719.1"/>
    <property type="molecule type" value="Genomic_DNA"/>
</dbReference>
<evidence type="ECO:0000256" key="1">
    <source>
        <dbReference type="SAM" id="SignalP"/>
    </source>
</evidence>
<dbReference type="InterPro" id="IPR013783">
    <property type="entry name" value="Ig-like_fold"/>
</dbReference>
<sequence length="680" mass="73961">MFSFTARQVWSCFCATTAFAATVEPITSPIVAKGPACVTNNGAVQVTADCVDSTYNTAIIDAEQDFATPVAHRRVSGHFSGTNIDFNIYLPESGWDGRFFQMVYPLQNSTAEDHEIGFGADSGGYTNHVAGGGGYRADAAVAKLSRTIAARYYKSDRKIYGYIYGASGGSMVTVGAVENTFDVWQGAIPIVQAITVSNPNNFCIRAMASLVLESQKEKIRNSVRPGGDGDPFRHLNALGKKVLTEVTELGLVLESFEDWEGLAGNRTSFLRTFRVLVPPTIAAFDPTYVNDFWTKNGYLGTEKSDLGDFYRKAAVEFNTAVKSVQFDSAKVPVAFILAKAPSTLPAYGLQATIKSGDGKLALGQFTIQIAKGSQTAEIDPGQNTTVLAMISRGSRIQVDNRAWLAGSAYHRYQVPTQSDLYGYDYLRKADGTAKYPQRNVLIGPTIGRAASGGATFTGNITNKVMIMDSLKDFDAFPWHADWYRKEVKEALGDRFGQNFRLYYTANADHYLEPVPQDQLTRIVSYHPAYEQHLRDLSAWVEKGKQPPAETSYSVGHGQVKVPASAAQRKGIQPIVDLTVSGKTQILTKARQAVSFKAHIEVPPGTGSVTSVEWDFEGTGDFEAAGSFKKGKAVLDVTASRSYQTRGTYFAAVRVTSNRNGDANTAYAQVANLGRVRVVVN</sequence>
<reference evidence="2" key="1">
    <citation type="submission" date="2007-04" db="EMBL/GenBank/DDBJ databases">
        <authorList>
            <consortium name="The Broad Institute Genome Sequencing Platform"/>
            <person name="Birren B."/>
            <person name="Lander E."/>
            <person name="Galagan J."/>
            <person name="Nusbaum C."/>
            <person name="Devon K."/>
            <person name="Ma L.-J."/>
            <person name="Jaffe D."/>
            <person name="Butler J."/>
            <person name="Alvarez P."/>
            <person name="Gnerre S."/>
            <person name="Grabherr M."/>
            <person name="Kleber M."/>
            <person name="Mauceli E."/>
            <person name="Brockman W."/>
            <person name="MacCallum I.A."/>
            <person name="Young S."/>
            <person name="LaButti K."/>
            <person name="DeCaprio D."/>
            <person name="Crawford M."/>
            <person name="Koehrsen M."/>
            <person name="Engels R."/>
            <person name="Montgomery P."/>
            <person name="Pearson M."/>
            <person name="Howarth C."/>
            <person name="Larson L."/>
            <person name="White J."/>
            <person name="O'Leary S."/>
            <person name="Kodira C."/>
            <person name="Zeng Q."/>
            <person name="Yandava C."/>
            <person name="Alvarado L."/>
            <person name="Kistler C."/>
            <person name="Shim W.-B."/>
            <person name="Kang S."/>
            <person name="Woloshuk C."/>
        </authorList>
    </citation>
    <scope>NUCLEOTIDE SEQUENCE</scope>
    <source>
        <strain evidence="2">4287</strain>
    </source>
</reference>
<feature type="chain" id="PRO_5005324940" description="PKD domain-containing protein" evidence="1">
    <location>
        <begin position="21"/>
        <end position="680"/>
    </location>
</feature>
<evidence type="ECO:0008006" key="4">
    <source>
        <dbReference type="Google" id="ProtNLM"/>
    </source>
</evidence>
<accession>A0A0J9W3W4</accession>
<gene>
    <name evidence="2" type="ORF">FOXG_15490</name>
</gene>
<dbReference type="AlphaFoldDB" id="A0A0J9W3W4"/>
<proteinExistence type="predicted"/>
<dbReference type="VEuPathDB" id="FungiDB:FOXG_15490"/>
<organism evidence="2 3">
    <name type="scientific">Fusarium oxysporum f. sp. lycopersici (strain 4287 / CBS 123668 / FGSC 9935 / NRRL 34936)</name>
    <name type="common">Fusarium vascular wilt of tomato</name>
    <dbReference type="NCBI Taxonomy" id="426428"/>
    <lineage>
        <taxon>Eukaryota</taxon>
        <taxon>Fungi</taxon>
        <taxon>Dikarya</taxon>
        <taxon>Ascomycota</taxon>
        <taxon>Pezizomycotina</taxon>
        <taxon>Sordariomycetes</taxon>
        <taxon>Hypocreomycetidae</taxon>
        <taxon>Hypocreales</taxon>
        <taxon>Nectriaceae</taxon>
        <taxon>Fusarium</taxon>
        <taxon>Fusarium oxysporum species complex</taxon>
    </lineage>
</organism>
<keyword evidence="1" id="KW-0732">Signal</keyword>
<dbReference type="Gene3D" id="2.60.40.10">
    <property type="entry name" value="Immunoglobulins"/>
    <property type="match status" value="1"/>
</dbReference>
<protein>
    <recommendedName>
        <fullName evidence="4">PKD domain-containing protein</fullName>
    </recommendedName>
</protein>
<feature type="signal peptide" evidence="1">
    <location>
        <begin position="1"/>
        <end position="20"/>
    </location>
</feature>
<dbReference type="GeneID" id="28956543"/>
<dbReference type="OrthoDB" id="2580675at2759"/>
<dbReference type="Proteomes" id="UP000009097">
    <property type="component" value="Unassembled WGS sequence"/>
</dbReference>